<feature type="compositionally biased region" description="Polar residues" evidence="1">
    <location>
        <begin position="159"/>
        <end position="172"/>
    </location>
</feature>
<dbReference type="EMBL" id="JAWZYT010005345">
    <property type="protein sequence ID" value="KAK4290855.1"/>
    <property type="molecule type" value="Genomic_DNA"/>
</dbReference>
<feature type="compositionally biased region" description="Basic and acidic residues" evidence="1">
    <location>
        <begin position="18"/>
        <end position="27"/>
    </location>
</feature>
<feature type="compositionally biased region" description="Basic and acidic residues" evidence="1">
    <location>
        <begin position="186"/>
        <end position="196"/>
    </location>
</feature>
<feature type="region of interest" description="Disordered" evidence="1">
    <location>
        <begin position="1"/>
        <end position="66"/>
    </location>
</feature>
<feature type="region of interest" description="Disordered" evidence="1">
    <location>
        <begin position="108"/>
        <end position="223"/>
    </location>
</feature>
<feature type="region of interest" description="Disordered" evidence="1">
    <location>
        <begin position="359"/>
        <end position="461"/>
    </location>
</feature>
<evidence type="ECO:0000313" key="2">
    <source>
        <dbReference type="EMBL" id="KAK4290855.1"/>
    </source>
</evidence>
<feature type="compositionally biased region" description="Polar residues" evidence="1">
    <location>
        <begin position="132"/>
        <end position="145"/>
    </location>
</feature>
<feature type="region of interest" description="Disordered" evidence="1">
    <location>
        <begin position="319"/>
        <end position="345"/>
    </location>
</feature>
<protein>
    <submittedName>
        <fullName evidence="2">Uncharacterized protein</fullName>
    </submittedName>
</protein>
<feature type="compositionally biased region" description="Polar residues" evidence="1">
    <location>
        <begin position="822"/>
        <end position="839"/>
    </location>
</feature>
<evidence type="ECO:0000256" key="1">
    <source>
        <dbReference type="SAM" id="MobiDB-lite"/>
    </source>
</evidence>
<evidence type="ECO:0000313" key="3">
    <source>
        <dbReference type="Proteomes" id="UP001292094"/>
    </source>
</evidence>
<feature type="compositionally biased region" description="Pro residues" evidence="1">
    <location>
        <begin position="365"/>
        <end position="387"/>
    </location>
</feature>
<name>A0AAE1TPJ7_9EUCA</name>
<feature type="region of interest" description="Disordered" evidence="1">
    <location>
        <begin position="645"/>
        <end position="697"/>
    </location>
</feature>
<feature type="region of interest" description="Disordered" evidence="1">
    <location>
        <begin position="910"/>
        <end position="949"/>
    </location>
</feature>
<reference evidence="2" key="1">
    <citation type="submission" date="2023-11" db="EMBL/GenBank/DDBJ databases">
        <title>Genome assemblies of two species of porcelain crab, Petrolisthes cinctipes and Petrolisthes manimaculis (Anomura: Porcellanidae).</title>
        <authorList>
            <person name="Angst P."/>
        </authorList>
    </citation>
    <scope>NUCLEOTIDE SEQUENCE</scope>
    <source>
        <strain evidence="2">PB745_02</strain>
        <tissue evidence="2">Gill</tissue>
    </source>
</reference>
<comment type="caution">
    <text evidence="2">The sequence shown here is derived from an EMBL/GenBank/DDBJ whole genome shotgun (WGS) entry which is preliminary data.</text>
</comment>
<dbReference type="AlphaFoldDB" id="A0AAE1TPJ7"/>
<feature type="region of interest" description="Disordered" evidence="1">
    <location>
        <begin position="809"/>
        <end position="852"/>
    </location>
</feature>
<accession>A0AAE1TPJ7</accession>
<proteinExistence type="predicted"/>
<feature type="compositionally biased region" description="Polar residues" evidence="1">
    <location>
        <begin position="508"/>
        <end position="528"/>
    </location>
</feature>
<feature type="compositionally biased region" description="Basic and acidic residues" evidence="1">
    <location>
        <begin position="398"/>
        <end position="407"/>
    </location>
</feature>
<keyword evidence="3" id="KW-1185">Reference proteome</keyword>
<feature type="compositionally biased region" description="Basic and acidic residues" evidence="1">
    <location>
        <begin position="543"/>
        <end position="554"/>
    </location>
</feature>
<gene>
    <name evidence="2" type="ORF">Pmani_036281</name>
</gene>
<sequence length="949" mass="105265">MSGSGSPFEPHQHRYVKHEKVQTRKLSDSTVEDGESTVERKKYKLKGKSKKDDGMDTSSECSYSGMKLRGSQSSLCIPEVIVSSEPDRSVREEEGFVQTKVIKRNLPKTSDKNIFKRLSSSKESLHDDGSGHSVTQHTLSVSSNEDPGFFSSLHRLVRKTTSGSSNEDQPSLKQRLAKRLSSVSSSDDREITDANLEKAYSTSSLSGKRKKTPPKRPPPPRLVFDKFNTYGQYINADSQSVPETPPPKPPRLFQMLSGNKKSLEVESLLEAHNYRRYSLVDSDLDMIRSFQHRRDHVELSNQESITDNEADVMYTYTKFPLGDTTDDDESPIDYPLSPEPDDSYSLGAVNISGALQLSLGRCGFPPSPPSVTPPPPPPPDTPPPPLPSGHGSEDEDGETLKDDDNNKEGLGLSTPPEVPVSLRLKTPVSEEDNLESVHSCWSFGTEEDIQRENESEEGKELQRLCTRKPEKYKEELNKTAKNIVTRTKVMTSGHYKPGSVGMEKKISSPDSVNSQGKKTSVKLSTTHIPKQDAISIRNSSPEDNIHESPDDNYKKLPRTTKQVSKIVTKTSKTSSGHKVSPVPTARHKWSSIEFKGIEDETVTPEDKASTRVTKHKLEIRKVTPGNTRGTPLDEKTVNALLMKKVNSEDSSTSSSPVPLPTPRTSKDQMKPLPAPRQTKTSVTPPSRPSSAMSSTSERPLLNMFFEKLLQTHAACDLDRLSSSVDLVSQERSIVPRISRHLSRSESHLLQDGHDDEDKFSKYQNASVDDVRNWKLKSCLDSSTFSDPPSLCESYKSESHVVPQRALFSPTGSRGWVSENEVSRTTANGSSHHHMAQSTLAHPHPRPRTRPTFTRTNAVSYSSDEDVQDGECRYGGTRGTNIVVAEGATTASGPYSVWVRRASDSLLAKPKKELHHQEQHLNRHNTIGQLTEAGYSGDTEDEEIPSVQNR</sequence>
<dbReference type="Proteomes" id="UP001292094">
    <property type="component" value="Unassembled WGS sequence"/>
</dbReference>
<feature type="compositionally biased region" description="Low complexity" evidence="1">
    <location>
        <begin position="688"/>
        <end position="697"/>
    </location>
</feature>
<feature type="compositionally biased region" description="Low complexity" evidence="1">
    <location>
        <begin position="559"/>
        <end position="574"/>
    </location>
</feature>
<feature type="region of interest" description="Disordered" evidence="1">
    <location>
        <begin position="487"/>
        <end position="587"/>
    </location>
</feature>
<feature type="compositionally biased region" description="Basic and acidic residues" evidence="1">
    <location>
        <begin position="448"/>
        <end position="461"/>
    </location>
</feature>
<organism evidence="2 3">
    <name type="scientific">Petrolisthes manimaculis</name>
    <dbReference type="NCBI Taxonomy" id="1843537"/>
    <lineage>
        <taxon>Eukaryota</taxon>
        <taxon>Metazoa</taxon>
        <taxon>Ecdysozoa</taxon>
        <taxon>Arthropoda</taxon>
        <taxon>Crustacea</taxon>
        <taxon>Multicrustacea</taxon>
        <taxon>Malacostraca</taxon>
        <taxon>Eumalacostraca</taxon>
        <taxon>Eucarida</taxon>
        <taxon>Decapoda</taxon>
        <taxon>Pleocyemata</taxon>
        <taxon>Anomura</taxon>
        <taxon>Galatheoidea</taxon>
        <taxon>Porcellanidae</taxon>
        <taxon>Petrolisthes</taxon>
    </lineage>
</organism>